<dbReference type="Proteomes" id="UP000008311">
    <property type="component" value="Unassembled WGS sequence"/>
</dbReference>
<organism evidence="1 2">
    <name type="scientific">Ricinus communis</name>
    <name type="common">Castor bean</name>
    <dbReference type="NCBI Taxonomy" id="3988"/>
    <lineage>
        <taxon>Eukaryota</taxon>
        <taxon>Viridiplantae</taxon>
        <taxon>Streptophyta</taxon>
        <taxon>Embryophyta</taxon>
        <taxon>Tracheophyta</taxon>
        <taxon>Spermatophyta</taxon>
        <taxon>Magnoliopsida</taxon>
        <taxon>eudicotyledons</taxon>
        <taxon>Gunneridae</taxon>
        <taxon>Pentapetalae</taxon>
        <taxon>rosids</taxon>
        <taxon>fabids</taxon>
        <taxon>Malpighiales</taxon>
        <taxon>Euphorbiaceae</taxon>
        <taxon>Acalyphoideae</taxon>
        <taxon>Acalypheae</taxon>
        <taxon>Ricinus</taxon>
    </lineage>
</organism>
<evidence type="ECO:0000313" key="1">
    <source>
        <dbReference type="EMBL" id="EEF23685.1"/>
    </source>
</evidence>
<dbReference type="EMBL" id="EQ985085">
    <property type="protein sequence ID" value="EEF23685.1"/>
    <property type="molecule type" value="Genomic_DNA"/>
</dbReference>
<dbReference type="InParanoid" id="B9TKC9"/>
<reference evidence="2" key="1">
    <citation type="journal article" date="2010" name="Nat. Biotechnol.">
        <title>Draft genome sequence of the oilseed species Ricinus communis.</title>
        <authorList>
            <person name="Chan A.P."/>
            <person name="Crabtree J."/>
            <person name="Zhao Q."/>
            <person name="Lorenzi H."/>
            <person name="Orvis J."/>
            <person name="Puiu D."/>
            <person name="Melake-Berhan A."/>
            <person name="Jones K.M."/>
            <person name="Redman J."/>
            <person name="Chen G."/>
            <person name="Cahoon E.B."/>
            <person name="Gedil M."/>
            <person name="Stanke M."/>
            <person name="Haas B.J."/>
            <person name="Wortman J.R."/>
            <person name="Fraser-Liggett C.M."/>
            <person name="Ravel J."/>
            <person name="Rabinowicz P.D."/>
        </authorList>
    </citation>
    <scope>NUCLEOTIDE SEQUENCE [LARGE SCALE GENOMIC DNA]</scope>
    <source>
        <strain evidence="2">cv. Hale</strain>
    </source>
</reference>
<name>B9TKC9_RICCO</name>
<protein>
    <submittedName>
        <fullName evidence="1">Uncharacterized protein</fullName>
    </submittedName>
</protein>
<keyword evidence="2" id="KW-1185">Reference proteome</keyword>
<evidence type="ECO:0000313" key="2">
    <source>
        <dbReference type="Proteomes" id="UP000008311"/>
    </source>
</evidence>
<proteinExistence type="predicted"/>
<dbReference type="AlphaFoldDB" id="B9TKC9"/>
<accession>B9TKC9</accession>
<sequence length="169" mass="18482">MAKESRRGFMAAAIRTLFILRSNGYISLKRCWRCCFGRVAIPSLNGRKSPHSFAIQTLWAKYCLNKLFRRASDFLWKFLQMASPLIIATLAAGMSGFPAPQADLRAGAVEAPIVRVASDCTGAVSRVVRETGGQLLSVYPSGDGQSCVVTVLVQGNGERPRKVTMRVPM</sequence>
<gene>
    <name evidence="1" type="ORF">RCOM_1913650</name>
</gene>